<keyword evidence="5 7" id="KW-0072">Autophagy</keyword>
<evidence type="ECO:0000259" key="9">
    <source>
        <dbReference type="Pfam" id="PF00899"/>
    </source>
</evidence>
<comment type="similarity">
    <text evidence="1 7">Belongs to the ATG7 family.</text>
</comment>
<proteinExistence type="inferred from homology"/>
<dbReference type="CDD" id="cd01486">
    <property type="entry name" value="Apg7"/>
    <property type="match status" value="1"/>
</dbReference>
<evidence type="ECO:0000256" key="1">
    <source>
        <dbReference type="ARBA" id="ARBA00010931"/>
    </source>
</evidence>
<dbReference type="Pfam" id="PF00899">
    <property type="entry name" value="ThiF"/>
    <property type="match status" value="1"/>
</dbReference>
<evidence type="ECO:0000256" key="4">
    <source>
        <dbReference type="ARBA" id="ARBA00022927"/>
    </source>
</evidence>
<sequence length="729" mass="79230">MGITGPSESGPSTPSGSHGLDVEEATGDGAVKERTSSSSKLMFAPWQSAVDEGFWHRLASFKLETQRLAEHPVAISGFFAPCSHPQIPSHLQLMEESLPADPGGQSTVSFAVQGNRNKCPVPGTLYNSNTLEGFTGLDTPSLLKSTTQQIWEDIQSGRAEETSNLLNRFLLISFADLKKWSFSYWFAFPAIVITPPVTKSSCRPVSEIFDEKESSAIREACSEWRGTPATASSSFFLLHFTSEGAVIARPIKDWKLAHEEGGTVIAAFYDPCNISTNPGWPLRNLLALGVARWEVNELRVLCYREKRGFIDLQLSLIVDVQLPELPDWKAPGFVPKSVGWELNSRGKARPRIVHLAATMDPQRAANEAADLNLKLMRWRLLPSLDLPTLSTTKCLLLGAGTLGCQVARGLLAWGIRHITFVDYGKVAMSNPCRQSLYNVEDCLSGGRLKVDAAADSLKRIIPGVEASGVFMSIPMPGHSVSPGELDQVLADSSRLKALVDEHDVVFLLTDTRESRWLPTLLCAEANKVAINAALGFDTYLVMRHGAGPVGIQGESSVTTEAEGSVQARSGRLGCYFCNDVVAPLDSTANRTLDQQCTVTRPGLAPIAAALAVELAVNLLHHPLRINAPADPAVSITDTTAEPLGILPHQVRGFVAHFSQMVVVGSAFDKCTACSSTVVEEFRRRGMEFVIEVLNRPNYLEDLTGLTEMVAATQDMSLDWDDEGEFADEV</sequence>
<evidence type="ECO:0000259" key="10">
    <source>
        <dbReference type="Pfam" id="PF16420"/>
    </source>
</evidence>
<dbReference type="SUPFAM" id="SSF69572">
    <property type="entry name" value="Activating enzymes of the ubiquitin-like proteins"/>
    <property type="match status" value="1"/>
</dbReference>
<evidence type="ECO:0000256" key="8">
    <source>
        <dbReference type="SAM" id="MobiDB-lite"/>
    </source>
</evidence>
<dbReference type="GO" id="GO:0000407">
    <property type="term" value="C:phagophore assembly site"/>
    <property type="evidence" value="ECO:0007669"/>
    <property type="project" value="UniProtKB-SubCell"/>
</dbReference>
<dbReference type="GO" id="GO:0006914">
    <property type="term" value="P:autophagy"/>
    <property type="evidence" value="ECO:0007669"/>
    <property type="project" value="UniProtKB-KW"/>
</dbReference>
<protein>
    <recommendedName>
        <fullName evidence="2 7">Ubiquitin-like modifier-activating enzyme ATG7</fullName>
    </recommendedName>
    <alternativeName>
        <fullName evidence="7">Autophagy-related protein 7</fullName>
    </alternativeName>
</protein>
<dbReference type="InterPro" id="IPR032197">
    <property type="entry name" value="Atg7_N"/>
</dbReference>
<dbReference type="FunFam" id="3.40.50.720:FF:000243">
    <property type="entry name" value="Ubiquitin-like modifier-activating enzyme ATG7"/>
    <property type="match status" value="1"/>
</dbReference>
<dbReference type="Proteomes" id="UP001605036">
    <property type="component" value="Unassembled WGS sequence"/>
</dbReference>
<keyword evidence="7" id="KW-0833">Ubl conjugation pathway</keyword>
<organism evidence="11 12">
    <name type="scientific">Riccia fluitans</name>
    <dbReference type="NCBI Taxonomy" id="41844"/>
    <lineage>
        <taxon>Eukaryota</taxon>
        <taxon>Viridiplantae</taxon>
        <taxon>Streptophyta</taxon>
        <taxon>Embryophyta</taxon>
        <taxon>Marchantiophyta</taxon>
        <taxon>Marchantiopsida</taxon>
        <taxon>Marchantiidae</taxon>
        <taxon>Marchantiales</taxon>
        <taxon>Ricciaceae</taxon>
        <taxon>Riccia</taxon>
    </lineage>
</organism>
<comment type="function">
    <text evidence="7">E1-like activating enzyme involved in the 2 ubiquitin-like systems required for autophagy.</text>
</comment>
<keyword evidence="12" id="KW-1185">Reference proteome</keyword>
<dbReference type="InterPro" id="IPR006285">
    <property type="entry name" value="Atg7"/>
</dbReference>
<keyword evidence="7" id="KW-0963">Cytoplasm</keyword>
<feature type="region of interest" description="Disordered" evidence="8">
    <location>
        <begin position="1"/>
        <end position="23"/>
    </location>
</feature>
<dbReference type="EMBL" id="JBHFFA010000002">
    <property type="protein sequence ID" value="KAL2642114.1"/>
    <property type="molecule type" value="Genomic_DNA"/>
</dbReference>
<dbReference type="Gene3D" id="3.40.50.720">
    <property type="entry name" value="NAD(P)-binding Rossmann-like Domain"/>
    <property type="match status" value="1"/>
</dbReference>
<dbReference type="GO" id="GO:0015031">
    <property type="term" value="P:protein transport"/>
    <property type="evidence" value="ECO:0007669"/>
    <property type="project" value="UniProtKB-UniRule"/>
</dbReference>
<dbReference type="InterPro" id="IPR042522">
    <property type="entry name" value="Atg7_N_1"/>
</dbReference>
<reference evidence="11 12" key="1">
    <citation type="submission" date="2024-09" db="EMBL/GenBank/DDBJ databases">
        <title>Chromosome-scale assembly of Riccia fluitans.</title>
        <authorList>
            <person name="Paukszto L."/>
            <person name="Sawicki J."/>
            <person name="Karawczyk K."/>
            <person name="Piernik-Szablinska J."/>
            <person name="Szczecinska M."/>
            <person name="Mazdziarz M."/>
        </authorList>
    </citation>
    <scope>NUCLEOTIDE SEQUENCE [LARGE SCALE GENOMIC DNA]</scope>
    <source>
        <strain evidence="11">Rf_01</strain>
        <tissue evidence="11">Aerial parts of the thallus</tissue>
    </source>
</reference>
<evidence type="ECO:0000256" key="3">
    <source>
        <dbReference type="ARBA" id="ARBA00022448"/>
    </source>
</evidence>
<evidence type="ECO:0000256" key="7">
    <source>
        <dbReference type="RuleBase" id="RU366022"/>
    </source>
</evidence>
<dbReference type="NCBIfam" id="TIGR01381">
    <property type="entry name" value="E1_like_apg7"/>
    <property type="match status" value="1"/>
</dbReference>
<evidence type="ECO:0000313" key="11">
    <source>
        <dbReference type="EMBL" id="KAL2642114.1"/>
    </source>
</evidence>
<evidence type="ECO:0000256" key="2">
    <source>
        <dbReference type="ARBA" id="ARBA00017647"/>
    </source>
</evidence>
<keyword evidence="4 7" id="KW-0653">Protein transport</keyword>
<dbReference type="PANTHER" id="PTHR10953:SF3">
    <property type="entry name" value="UBIQUITIN-LIKE MODIFIER-ACTIVATING ENZYME ATG7"/>
    <property type="match status" value="1"/>
</dbReference>
<accession>A0ABD1Z3Y3</accession>
<evidence type="ECO:0000256" key="6">
    <source>
        <dbReference type="PIRSR" id="PIRSR606285-1"/>
    </source>
</evidence>
<comment type="caution">
    <text evidence="11">The sequence shown here is derived from an EMBL/GenBank/DDBJ whole genome shotgun (WGS) entry which is preliminary data.</text>
</comment>
<evidence type="ECO:0000256" key="5">
    <source>
        <dbReference type="ARBA" id="ARBA00023006"/>
    </source>
</evidence>
<evidence type="ECO:0000313" key="12">
    <source>
        <dbReference type="Proteomes" id="UP001605036"/>
    </source>
</evidence>
<feature type="domain" description="Ubiquitin-like modifier-activating enzyme Atg7 N-terminal" evidence="10">
    <location>
        <begin position="41"/>
        <end position="359"/>
    </location>
</feature>
<feature type="compositionally biased region" description="Low complexity" evidence="8">
    <location>
        <begin position="1"/>
        <end position="19"/>
    </location>
</feature>
<gene>
    <name evidence="11" type="ORF">R1flu_009701</name>
</gene>
<keyword evidence="3 7" id="KW-0813">Transport</keyword>
<name>A0ABD1Z3Y3_9MARC</name>
<dbReference type="FunFam" id="3.40.140.70:FF:000001">
    <property type="entry name" value="Ubiquitin-like modifier-activating enzyme atg7"/>
    <property type="match status" value="1"/>
</dbReference>
<dbReference type="AlphaFoldDB" id="A0ABD1Z3Y3"/>
<dbReference type="InterPro" id="IPR042523">
    <property type="entry name" value="Atg7_N_2"/>
</dbReference>
<comment type="subcellular location">
    <subcellularLocation>
        <location evidence="7">Cytoplasm</location>
    </subcellularLocation>
    <subcellularLocation>
        <location evidence="7">Preautophagosomal structure</location>
    </subcellularLocation>
</comment>
<comment type="subunit">
    <text evidence="7">Homodimer.</text>
</comment>
<dbReference type="Gene3D" id="3.40.140.70">
    <property type="entry name" value="Ubiquitin-like modifier-activating enzyme ATG7 N-terminal domain"/>
    <property type="match status" value="1"/>
</dbReference>
<dbReference type="Gene3D" id="3.40.140.100">
    <property type="entry name" value="Ubiquitin-like modifier-activating enzyme ATG7 C-terminal domain"/>
    <property type="match status" value="1"/>
</dbReference>
<dbReference type="InterPro" id="IPR045886">
    <property type="entry name" value="ThiF/MoeB/HesA"/>
</dbReference>
<dbReference type="PANTHER" id="PTHR10953">
    <property type="entry name" value="UBIQUITIN-ACTIVATING ENZYME E1"/>
    <property type="match status" value="1"/>
</dbReference>
<dbReference type="InterPro" id="IPR035985">
    <property type="entry name" value="Ubiquitin-activating_enz"/>
</dbReference>
<feature type="active site" description="Glycyl thioester intermediate" evidence="6">
    <location>
        <position position="596"/>
    </location>
</feature>
<dbReference type="InterPro" id="IPR000594">
    <property type="entry name" value="ThiF_NAD_FAD-bd"/>
</dbReference>
<dbReference type="Pfam" id="PF16420">
    <property type="entry name" value="ATG7_N"/>
    <property type="match status" value="1"/>
</dbReference>
<feature type="domain" description="THIF-type NAD/FAD binding fold" evidence="9">
    <location>
        <begin position="376"/>
        <end position="621"/>
    </location>
</feature>